<keyword evidence="3" id="KW-0121">Carboxypeptidase</keyword>
<dbReference type="PANTHER" id="PTHR32282:SF29">
    <property type="entry name" value="PENICILLIN-BINDING PROTEIN 1A"/>
    <property type="match status" value="1"/>
</dbReference>
<evidence type="ECO:0000256" key="9">
    <source>
        <dbReference type="ARBA" id="ARBA00022984"/>
    </source>
</evidence>
<comment type="catalytic activity">
    <reaction evidence="12">
        <text>Preferential cleavage: (Ac)2-L-Lys-D-Ala-|-D-Ala. Also transpeptidation of peptidyl-alanyl moieties that are N-acyl substituents of D-alanine.</text>
        <dbReference type="EC" id="3.4.16.4"/>
    </reaction>
</comment>
<keyword evidence="10" id="KW-0511">Multifunctional enzyme</keyword>
<protein>
    <submittedName>
        <fullName evidence="18">Transglycosylase domain-containing protein</fullName>
    </submittedName>
</protein>
<evidence type="ECO:0000256" key="14">
    <source>
        <dbReference type="SAM" id="MobiDB-lite"/>
    </source>
</evidence>
<evidence type="ECO:0000256" key="11">
    <source>
        <dbReference type="ARBA" id="ARBA00023316"/>
    </source>
</evidence>
<keyword evidence="6" id="KW-0808">Transferase</keyword>
<evidence type="ECO:0000256" key="13">
    <source>
        <dbReference type="ARBA" id="ARBA00049902"/>
    </source>
</evidence>
<accession>A0AA43RLQ8</accession>
<dbReference type="GO" id="GO:0008658">
    <property type="term" value="F:penicillin binding"/>
    <property type="evidence" value="ECO:0007669"/>
    <property type="project" value="InterPro"/>
</dbReference>
<dbReference type="InterPro" id="IPR012338">
    <property type="entry name" value="Beta-lactam/transpept-like"/>
</dbReference>
<evidence type="ECO:0000259" key="17">
    <source>
        <dbReference type="Pfam" id="PF00912"/>
    </source>
</evidence>
<feature type="region of interest" description="Disordered" evidence="14">
    <location>
        <begin position="661"/>
        <end position="787"/>
    </location>
</feature>
<gene>
    <name evidence="18" type="ORF">Q4F26_00755</name>
</gene>
<evidence type="ECO:0000256" key="10">
    <source>
        <dbReference type="ARBA" id="ARBA00023268"/>
    </source>
</evidence>
<dbReference type="EMBL" id="JAUNQW010000002">
    <property type="protein sequence ID" value="MDO5456849.1"/>
    <property type="molecule type" value="Genomic_DNA"/>
</dbReference>
<evidence type="ECO:0000256" key="5">
    <source>
        <dbReference type="ARBA" id="ARBA00022676"/>
    </source>
</evidence>
<evidence type="ECO:0000256" key="6">
    <source>
        <dbReference type="ARBA" id="ARBA00022679"/>
    </source>
</evidence>
<evidence type="ECO:0000256" key="15">
    <source>
        <dbReference type="SAM" id="Phobius"/>
    </source>
</evidence>
<keyword evidence="9" id="KW-0573">Peptidoglycan synthesis</keyword>
<dbReference type="InterPro" id="IPR001264">
    <property type="entry name" value="Glyco_trans_51"/>
</dbReference>
<keyword evidence="4" id="KW-0645">Protease</keyword>
<organism evidence="18 19">
    <name type="scientific">Atopococcus tabaci</name>
    <dbReference type="NCBI Taxonomy" id="269774"/>
    <lineage>
        <taxon>Bacteria</taxon>
        <taxon>Bacillati</taxon>
        <taxon>Bacillota</taxon>
        <taxon>Bacilli</taxon>
        <taxon>Lactobacillales</taxon>
        <taxon>Carnobacteriaceae</taxon>
        <taxon>Atopococcus</taxon>
    </lineage>
</organism>
<comment type="catalytic activity">
    <reaction evidence="13">
        <text>[GlcNAc-(1-&gt;4)-Mur2Ac(oyl-L-Ala-gamma-D-Glu-L-Lys-D-Ala-D-Ala)](n)-di-trans,octa-cis-undecaprenyl diphosphate + beta-D-GlcNAc-(1-&gt;4)-Mur2Ac(oyl-L-Ala-gamma-D-Glu-L-Lys-D-Ala-D-Ala)-di-trans,octa-cis-undecaprenyl diphosphate = [GlcNAc-(1-&gt;4)-Mur2Ac(oyl-L-Ala-gamma-D-Glu-L-Lys-D-Ala-D-Ala)](n+1)-di-trans,octa-cis-undecaprenyl diphosphate + di-trans,octa-cis-undecaprenyl diphosphate + H(+)</text>
        <dbReference type="Rhea" id="RHEA:23708"/>
        <dbReference type="Rhea" id="RHEA-COMP:9602"/>
        <dbReference type="Rhea" id="RHEA-COMP:9603"/>
        <dbReference type="ChEBI" id="CHEBI:15378"/>
        <dbReference type="ChEBI" id="CHEBI:58405"/>
        <dbReference type="ChEBI" id="CHEBI:60033"/>
        <dbReference type="ChEBI" id="CHEBI:78435"/>
        <dbReference type="EC" id="2.4.99.28"/>
    </reaction>
</comment>
<evidence type="ECO:0000256" key="4">
    <source>
        <dbReference type="ARBA" id="ARBA00022670"/>
    </source>
</evidence>
<dbReference type="GO" id="GO:0006508">
    <property type="term" value="P:proteolysis"/>
    <property type="evidence" value="ECO:0007669"/>
    <property type="project" value="UniProtKB-KW"/>
</dbReference>
<dbReference type="GO" id="GO:0008360">
    <property type="term" value="P:regulation of cell shape"/>
    <property type="evidence" value="ECO:0007669"/>
    <property type="project" value="UniProtKB-KW"/>
</dbReference>
<evidence type="ECO:0000259" key="16">
    <source>
        <dbReference type="Pfam" id="PF00905"/>
    </source>
</evidence>
<keyword evidence="8" id="KW-0133">Cell shape</keyword>
<dbReference type="GO" id="GO:0071555">
    <property type="term" value="P:cell wall organization"/>
    <property type="evidence" value="ECO:0007669"/>
    <property type="project" value="UniProtKB-KW"/>
</dbReference>
<keyword evidence="19" id="KW-1185">Reference proteome</keyword>
<dbReference type="GO" id="GO:0030288">
    <property type="term" value="C:outer membrane-bounded periplasmic space"/>
    <property type="evidence" value="ECO:0007669"/>
    <property type="project" value="TreeGrafter"/>
</dbReference>
<dbReference type="Pfam" id="PF00905">
    <property type="entry name" value="Transpeptidase"/>
    <property type="match status" value="1"/>
</dbReference>
<feature type="compositionally biased region" description="Pro residues" evidence="14">
    <location>
        <begin position="767"/>
        <end position="778"/>
    </location>
</feature>
<comment type="similarity">
    <text evidence="2">In the N-terminal section; belongs to the glycosyltransferase 51 family.</text>
</comment>
<keyword evidence="15" id="KW-0472">Membrane</keyword>
<comment type="similarity">
    <text evidence="1">In the C-terminal section; belongs to the transpeptidase family.</text>
</comment>
<reference evidence="18" key="1">
    <citation type="submission" date="2023-07" db="EMBL/GenBank/DDBJ databases">
        <title>Between Cages and Wild: Unraveling the Impact of Captivity on Animal Microbiomes and Antimicrobial Resistance.</title>
        <authorList>
            <person name="Schmartz G.P."/>
            <person name="Rehner J."/>
            <person name="Schuff M.J."/>
            <person name="Becker S.L."/>
            <person name="Kravczyk M."/>
            <person name="Gurevich A."/>
            <person name="Francke R."/>
            <person name="Mueller R."/>
            <person name="Keller V."/>
            <person name="Keller A."/>
        </authorList>
    </citation>
    <scope>NUCLEOTIDE SEQUENCE</scope>
    <source>
        <strain evidence="18">S39M_St_73</strain>
    </source>
</reference>
<keyword evidence="7" id="KW-0378">Hydrolase</keyword>
<dbReference type="GO" id="GO:0009252">
    <property type="term" value="P:peptidoglycan biosynthetic process"/>
    <property type="evidence" value="ECO:0007669"/>
    <property type="project" value="UniProtKB-KW"/>
</dbReference>
<dbReference type="InterPro" id="IPR050396">
    <property type="entry name" value="Glycosyltr_51/Transpeptidase"/>
</dbReference>
<evidence type="ECO:0000313" key="19">
    <source>
        <dbReference type="Proteomes" id="UP001171751"/>
    </source>
</evidence>
<evidence type="ECO:0000313" key="18">
    <source>
        <dbReference type="EMBL" id="MDO5456849.1"/>
    </source>
</evidence>
<evidence type="ECO:0000256" key="2">
    <source>
        <dbReference type="ARBA" id="ARBA00007739"/>
    </source>
</evidence>
<dbReference type="Gene3D" id="3.40.710.10">
    <property type="entry name" value="DD-peptidase/beta-lactamase superfamily"/>
    <property type="match status" value="1"/>
</dbReference>
<dbReference type="Pfam" id="PF00912">
    <property type="entry name" value="Transgly"/>
    <property type="match status" value="1"/>
</dbReference>
<name>A0AA43RLQ8_9LACT</name>
<dbReference type="AlphaFoldDB" id="A0AA43RLQ8"/>
<feature type="transmembrane region" description="Helical" evidence="15">
    <location>
        <begin position="21"/>
        <end position="52"/>
    </location>
</feature>
<keyword evidence="11" id="KW-0961">Cell wall biogenesis/degradation</keyword>
<feature type="compositionally biased region" description="Low complexity" evidence="14">
    <location>
        <begin position="740"/>
        <end position="766"/>
    </location>
</feature>
<evidence type="ECO:0000256" key="3">
    <source>
        <dbReference type="ARBA" id="ARBA00022645"/>
    </source>
</evidence>
<evidence type="ECO:0000256" key="8">
    <source>
        <dbReference type="ARBA" id="ARBA00022960"/>
    </source>
</evidence>
<dbReference type="GO" id="GO:0008955">
    <property type="term" value="F:peptidoglycan glycosyltransferase activity"/>
    <property type="evidence" value="ECO:0007669"/>
    <property type="project" value="UniProtKB-EC"/>
</dbReference>
<dbReference type="InterPro" id="IPR023346">
    <property type="entry name" value="Lysozyme-like_dom_sf"/>
</dbReference>
<comment type="caution">
    <text evidence="18">The sequence shown here is derived from an EMBL/GenBank/DDBJ whole genome shotgun (WGS) entry which is preliminary data.</text>
</comment>
<dbReference type="Proteomes" id="UP001171751">
    <property type="component" value="Unassembled WGS sequence"/>
</dbReference>
<feature type="domain" description="Penicillin-binding protein transpeptidase" evidence="16">
    <location>
        <begin position="347"/>
        <end position="600"/>
    </location>
</feature>
<keyword evidence="15" id="KW-1133">Transmembrane helix</keyword>
<dbReference type="Gene3D" id="1.10.3810.10">
    <property type="entry name" value="Biosynthetic peptidoglycan transglycosylase-like"/>
    <property type="match status" value="1"/>
</dbReference>
<evidence type="ECO:0000256" key="12">
    <source>
        <dbReference type="ARBA" id="ARBA00034000"/>
    </source>
</evidence>
<keyword evidence="15" id="KW-0812">Transmembrane</keyword>
<dbReference type="SUPFAM" id="SSF53955">
    <property type="entry name" value="Lysozyme-like"/>
    <property type="match status" value="1"/>
</dbReference>
<dbReference type="GO" id="GO:0009002">
    <property type="term" value="F:serine-type D-Ala-D-Ala carboxypeptidase activity"/>
    <property type="evidence" value="ECO:0007669"/>
    <property type="project" value="UniProtKB-EC"/>
</dbReference>
<dbReference type="InterPro" id="IPR036950">
    <property type="entry name" value="PBP_transglycosylase"/>
</dbReference>
<feature type="compositionally biased region" description="Acidic residues" evidence="14">
    <location>
        <begin position="718"/>
        <end position="739"/>
    </location>
</feature>
<evidence type="ECO:0000256" key="1">
    <source>
        <dbReference type="ARBA" id="ARBA00007090"/>
    </source>
</evidence>
<dbReference type="FunFam" id="1.10.3810.10:FF:000001">
    <property type="entry name" value="Penicillin-binding protein 1A"/>
    <property type="match status" value="1"/>
</dbReference>
<dbReference type="InterPro" id="IPR001460">
    <property type="entry name" value="PCN-bd_Tpept"/>
</dbReference>
<proteinExistence type="inferred from homology"/>
<evidence type="ECO:0000256" key="7">
    <source>
        <dbReference type="ARBA" id="ARBA00022801"/>
    </source>
</evidence>
<feature type="domain" description="Glycosyl transferase family 51" evidence="17">
    <location>
        <begin position="81"/>
        <end position="254"/>
    </location>
</feature>
<keyword evidence="5" id="KW-0328">Glycosyltransferase</keyword>
<dbReference type="SUPFAM" id="SSF56601">
    <property type="entry name" value="beta-lactamase/transpeptidase-like"/>
    <property type="match status" value="1"/>
</dbReference>
<sequence length="787" mass="86461">MSKHQSRSQVHKKKYGRKQNKLLQILTVALSAVLGLLLVAIIGAAGVALYWISSAPEINEDALRGSHGSTLVDQNGEDFYTLGGSERDEISYEEIGPVLEAAVLSIEDQRFYGHRGVDFIRLAGAVVANIRDGYGSQGGSTITQQLVKLSVFSTSSEDQNLKRKVQEAWLALKVEREYSKEQILTMYVNKVYMSDNIYGMGTASEYYFNKPASELQVHEAAMLAGMPQSPNTYNPYLETEKAEQRRDVVIQQMEEVGYIAEDQAQTAVSYPLGESLAPRNFTDGPNLVIDSYVQQVLKEINEKTDIDPYMAGATIHTNLDPDVQQQVFDVLNSDHYISYPNEDYQAAVTIVDVETGQVKSIGGGRNIEDAMAYNRATELDRSIGSTMKPLSVYAPAIEYEQYSTHHQIVDEPYNFPSGETLENVDNSYRGQISMRESLVHSRNITTAKLFEKVGLERGEEFLAQIGIEGLNGGDGLYWSNSIGGEVTPYQLAASYAAFGNEGKYTEPYTVSKVTLISGEEIDMTPDTVQAMSDYTAYMVTDMLKDAALSYSQLNLLNSSGLPHAGKTGTTNYASDIKQKHGIPSTAFPDRWYAGYTKDYSIAVWTGYDYQLQPGNWMTFGETSGWNALYIYQALMSFLIENENLSYDDWVMPDSVVPHNVVRGSNPPRIGYGPAELFVKGNEPGNYSTDDLARRSTGGTSRPTPRRSPESTGPRGSFEEEVTDEIEESEESVESAESTEDTSSVDSPPSSTGESAPSGSAPDVPDTPAAPPATNPDPPAQTEAQTTD</sequence>
<dbReference type="PANTHER" id="PTHR32282">
    <property type="entry name" value="BINDING PROTEIN TRANSPEPTIDASE, PUTATIVE-RELATED"/>
    <property type="match status" value="1"/>
</dbReference>